<keyword evidence="2" id="KW-1185">Reference proteome</keyword>
<gene>
    <name evidence="1" type="ORF">K443DRAFT_154549</name>
</gene>
<accession>A0A0C9X4N6</accession>
<organism evidence="1 2">
    <name type="scientific">Laccaria amethystina LaAM-08-1</name>
    <dbReference type="NCBI Taxonomy" id="1095629"/>
    <lineage>
        <taxon>Eukaryota</taxon>
        <taxon>Fungi</taxon>
        <taxon>Dikarya</taxon>
        <taxon>Basidiomycota</taxon>
        <taxon>Agaricomycotina</taxon>
        <taxon>Agaricomycetes</taxon>
        <taxon>Agaricomycetidae</taxon>
        <taxon>Agaricales</taxon>
        <taxon>Agaricineae</taxon>
        <taxon>Hydnangiaceae</taxon>
        <taxon>Laccaria</taxon>
    </lineage>
</organism>
<evidence type="ECO:0000313" key="2">
    <source>
        <dbReference type="Proteomes" id="UP000054477"/>
    </source>
</evidence>
<dbReference type="HOGENOM" id="CLU_1855571_0_0_1"/>
<dbReference type="AlphaFoldDB" id="A0A0C9X4N6"/>
<reference evidence="1 2" key="1">
    <citation type="submission" date="2014-04" db="EMBL/GenBank/DDBJ databases">
        <authorList>
            <consortium name="DOE Joint Genome Institute"/>
            <person name="Kuo A."/>
            <person name="Kohler A."/>
            <person name="Nagy L.G."/>
            <person name="Floudas D."/>
            <person name="Copeland A."/>
            <person name="Barry K.W."/>
            <person name="Cichocki N."/>
            <person name="Veneault-Fourrey C."/>
            <person name="LaButti K."/>
            <person name="Lindquist E.A."/>
            <person name="Lipzen A."/>
            <person name="Lundell T."/>
            <person name="Morin E."/>
            <person name="Murat C."/>
            <person name="Sun H."/>
            <person name="Tunlid A."/>
            <person name="Henrissat B."/>
            <person name="Grigoriev I.V."/>
            <person name="Hibbett D.S."/>
            <person name="Martin F."/>
            <person name="Nordberg H.P."/>
            <person name="Cantor M.N."/>
            <person name="Hua S.X."/>
        </authorList>
    </citation>
    <scope>NUCLEOTIDE SEQUENCE [LARGE SCALE GENOMIC DNA]</scope>
    <source>
        <strain evidence="1 2">LaAM-08-1</strain>
    </source>
</reference>
<protein>
    <submittedName>
        <fullName evidence="1">Uncharacterized protein</fullName>
    </submittedName>
</protein>
<evidence type="ECO:0000313" key="1">
    <source>
        <dbReference type="EMBL" id="KIJ99975.1"/>
    </source>
</evidence>
<dbReference type="Proteomes" id="UP000054477">
    <property type="component" value="Unassembled WGS sequence"/>
</dbReference>
<reference evidence="2" key="2">
    <citation type="submission" date="2015-01" db="EMBL/GenBank/DDBJ databases">
        <title>Evolutionary Origins and Diversification of the Mycorrhizal Mutualists.</title>
        <authorList>
            <consortium name="DOE Joint Genome Institute"/>
            <consortium name="Mycorrhizal Genomics Consortium"/>
            <person name="Kohler A."/>
            <person name="Kuo A."/>
            <person name="Nagy L.G."/>
            <person name="Floudas D."/>
            <person name="Copeland A."/>
            <person name="Barry K.W."/>
            <person name="Cichocki N."/>
            <person name="Veneault-Fourrey C."/>
            <person name="LaButti K."/>
            <person name="Lindquist E.A."/>
            <person name="Lipzen A."/>
            <person name="Lundell T."/>
            <person name="Morin E."/>
            <person name="Murat C."/>
            <person name="Riley R."/>
            <person name="Ohm R."/>
            <person name="Sun H."/>
            <person name="Tunlid A."/>
            <person name="Henrissat B."/>
            <person name="Grigoriev I.V."/>
            <person name="Hibbett D.S."/>
            <person name="Martin F."/>
        </authorList>
    </citation>
    <scope>NUCLEOTIDE SEQUENCE [LARGE SCALE GENOMIC DNA]</scope>
    <source>
        <strain evidence="2">LaAM-08-1</strain>
    </source>
</reference>
<sequence length="138" mass="15797">MLPLTNFRFMVHPPHPLRGAEDYIPQLASASRKGVGSDEDHVQFVVDAFNTAMEAVRRKSESAPFREERRGEVFIESELNHHQVIDNITFGIPHGVVFYRSRDCSSSRRTPMIRLKVCSALTVVSCCSTEIFWIRTHH</sequence>
<proteinExistence type="predicted"/>
<name>A0A0C9X4N6_9AGAR</name>
<dbReference type="EMBL" id="KN838635">
    <property type="protein sequence ID" value="KIJ99975.1"/>
    <property type="molecule type" value="Genomic_DNA"/>
</dbReference>